<dbReference type="PANTHER" id="PTHR38792">
    <property type="entry name" value="BNR/ASP-BOX REPEAT DOMAIN PROTEIN (AFU_ORTHOLOGUE AFUA_7G06430)-RELATED"/>
    <property type="match status" value="1"/>
</dbReference>
<comment type="caution">
    <text evidence="1">The sequence shown here is derived from an EMBL/GenBank/DDBJ whole genome shotgun (WGS) entry which is preliminary data.</text>
</comment>
<evidence type="ECO:0000313" key="1">
    <source>
        <dbReference type="EMBL" id="OLF17510.1"/>
    </source>
</evidence>
<reference evidence="1 2" key="1">
    <citation type="submission" date="2016-12" db="EMBL/GenBank/DDBJ databases">
        <title>The draft genome sequence of Actinophytocola sp. 11-183.</title>
        <authorList>
            <person name="Wang W."/>
            <person name="Yuan L."/>
        </authorList>
    </citation>
    <scope>NUCLEOTIDE SEQUENCE [LARGE SCALE GENOMIC DNA]</scope>
    <source>
        <strain evidence="1 2">11-183</strain>
    </source>
</reference>
<keyword evidence="2" id="KW-1185">Reference proteome</keyword>
<dbReference type="OrthoDB" id="5958808at2"/>
<organism evidence="1 2">
    <name type="scientific">Actinophytocola xanthii</name>
    <dbReference type="NCBI Taxonomy" id="1912961"/>
    <lineage>
        <taxon>Bacteria</taxon>
        <taxon>Bacillati</taxon>
        <taxon>Actinomycetota</taxon>
        <taxon>Actinomycetes</taxon>
        <taxon>Pseudonocardiales</taxon>
        <taxon>Pseudonocardiaceae</taxon>
    </lineage>
</organism>
<evidence type="ECO:0000313" key="2">
    <source>
        <dbReference type="Proteomes" id="UP000185596"/>
    </source>
</evidence>
<dbReference type="Proteomes" id="UP000185596">
    <property type="component" value="Unassembled WGS sequence"/>
</dbReference>
<dbReference type="InterPro" id="IPR036278">
    <property type="entry name" value="Sialidase_sf"/>
</dbReference>
<gene>
    <name evidence="1" type="ORF">BU204_11305</name>
</gene>
<dbReference type="RefSeq" id="WP_075125561.1">
    <property type="nucleotide sequence ID" value="NZ_MSIE01000016.1"/>
</dbReference>
<dbReference type="PANTHER" id="PTHR38792:SF3">
    <property type="entry name" value="BNR_ASP-BOX REPEAT DOMAIN PROTEIN (AFU_ORTHOLOGUE AFUA_7G06430)-RELATED"/>
    <property type="match status" value="1"/>
</dbReference>
<dbReference type="CDD" id="cd15482">
    <property type="entry name" value="Sialidase_non-viral"/>
    <property type="match status" value="1"/>
</dbReference>
<dbReference type="STRING" id="1912961.BU204_11305"/>
<sequence length="403" mass="43175">MSTDRDVIRMRLRVWVGVVAGLVGLVAGATAAPAVAERGGGGEQVRRQLIYPGGASYPRVIRLEHSGPANGRVFATVGSVINGDSVGIILESTDAGATFAHVGTIADPEGADGRGMCCGTLFELPRPVGDMPEGTLLWATTAGYRVPEAQRAVKQRLWESRDLGRTWTFKSDIATSPNRYNAWEPELSVAADGALVAFYADETDKPTHDQKIVQVRSVDGITWTDQRDTVKNMDFYVRPGMPGVRRLADGTYFLVYEVCNLDEPMCSAYFRTSQDGWDFGDPLDLGTGVRTADGKYPRHTPTIAVSPTGSILLASEMLVNADGTHAPGNGRTLLVNDQNGTGPWREIPAPVEVPDPNNAPCRNFSPSMLVSTDGTSVLHLATDTVDGVCRAFYATGPIPPPDA</sequence>
<dbReference type="SUPFAM" id="SSF50939">
    <property type="entry name" value="Sialidases"/>
    <property type="match status" value="1"/>
</dbReference>
<protein>
    <recommendedName>
        <fullName evidence="3">Exo-alpha-sialidase</fullName>
    </recommendedName>
</protein>
<evidence type="ECO:0008006" key="3">
    <source>
        <dbReference type="Google" id="ProtNLM"/>
    </source>
</evidence>
<proteinExistence type="predicted"/>
<dbReference type="AlphaFoldDB" id="A0A1Q8CT35"/>
<accession>A0A1Q8CT35</accession>
<dbReference type="EMBL" id="MSIE01000016">
    <property type="protein sequence ID" value="OLF17510.1"/>
    <property type="molecule type" value="Genomic_DNA"/>
</dbReference>
<name>A0A1Q8CT35_9PSEU</name>
<dbReference type="Gene3D" id="2.120.10.10">
    <property type="match status" value="1"/>
</dbReference>